<keyword evidence="2 3" id="KW-0802">TPR repeat</keyword>
<proteinExistence type="predicted"/>
<dbReference type="PROSITE" id="PS50005">
    <property type="entry name" value="TPR"/>
    <property type="match status" value="2"/>
</dbReference>
<dbReference type="SUPFAM" id="SSF48452">
    <property type="entry name" value="TPR-like"/>
    <property type="match status" value="2"/>
</dbReference>
<dbReference type="InterPro" id="IPR044244">
    <property type="entry name" value="TTC27/Emw1"/>
</dbReference>
<dbReference type="PANTHER" id="PTHR16193">
    <property type="entry name" value="TETRATRICOPEPTIDE REPEAT PROTEIN 27"/>
    <property type="match status" value="1"/>
</dbReference>
<reference evidence="5" key="1">
    <citation type="submission" date="2022-03" db="EMBL/GenBank/DDBJ databases">
        <title>A functionally conserved STORR gene fusion in Papaver species that diverged 16.8 million years ago.</title>
        <authorList>
            <person name="Catania T."/>
        </authorList>
    </citation>
    <scope>NUCLEOTIDE SEQUENCE</scope>
    <source>
        <strain evidence="5">S-191538</strain>
    </source>
</reference>
<dbReference type="EMBL" id="JAJJMA010160406">
    <property type="protein sequence ID" value="MCL7035749.1"/>
    <property type="molecule type" value="Genomic_DNA"/>
</dbReference>
<evidence type="ECO:0008006" key="7">
    <source>
        <dbReference type="Google" id="ProtNLM"/>
    </source>
</evidence>
<dbReference type="InterPro" id="IPR011990">
    <property type="entry name" value="TPR-like_helical_dom_sf"/>
</dbReference>
<evidence type="ECO:0000256" key="2">
    <source>
        <dbReference type="ARBA" id="ARBA00022803"/>
    </source>
</evidence>
<dbReference type="Pfam" id="PF13181">
    <property type="entry name" value="TPR_8"/>
    <property type="match status" value="1"/>
</dbReference>
<protein>
    <recommendedName>
        <fullName evidence="7">Tetratricopeptide repeat protein 27 homolog</fullName>
    </recommendedName>
</protein>
<dbReference type="PANTHER" id="PTHR16193:SF0">
    <property type="entry name" value="TETRATRICOPEPTIDE REPEAT PROTEIN 27"/>
    <property type="match status" value="1"/>
</dbReference>
<gene>
    <name evidence="5" type="ORF">MKW94_028809</name>
</gene>
<keyword evidence="1" id="KW-0677">Repeat</keyword>
<feature type="repeat" description="TPR" evidence="3">
    <location>
        <begin position="637"/>
        <end position="670"/>
    </location>
</feature>
<evidence type="ECO:0000256" key="4">
    <source>
        <dbReference type="SAM" id="MobiDB-lite"/>
    </source>
</evidence>
<dbReference type="AlphaFoldDB" id="A0AA41V9C9"/>
<dbReference type="Proteomes" id="UP001177140">
    <property type="component" value="Unassembled WGS sequence"/>
</dbReference>
<dbReference type="Pfam" id="PF13432">
    <property type="entry name" value="TPR_16"/>
    <property type="match status" value="1"/>
</dbReference>
<feature type="compositionally biased region" description="Low complexity" evidence="4">
    <location>
        <begin position="24"/>
        <end position="39"/>
    </location>
</feature>
<name>A0AA41V9C9_PAPNU</name>
<evidence type="ECO:0000256" key="1">
    <source>
        <dbReference type="ARBA" id="ARBA00022737"/>
    </source>
</evidence>
<evidence type="ECO:0000256" key="3">
    <source>
        <dbReference type="PROSITE-ProRule" id="PRU00339"/>
    </source>
</evidence>
<sequence length="908" mass="101542">MANHQLDHEILRGFELRLLRCTLSSPSPSTSPSTTATTAPPSPTAENGKEKTLHELIDEIVTLIENGNYLQALSSQAVRLLFADSYQNLSIDSVENFYNQVDTTTESFLSNPLEEVGDESNWFTRALLVMCVAVAAFLAFTQINLTGPLESFPSFPLACLGSKEVGCGKEWDMWARKQLMSTGSDLHGKFSLLQYIVFAKMLLIKTKDLSFERKNSSCGGTRTLSWWLSRLVLMQQRISEELSSSLFDTSQVLMQETLVHFGKLENISSYWGSQLHEGEASDVLSAAHLQAGLIEYTYGRVDFFSEHLKSAEIASGLQLSVTGMLGFRTVHQERPVSLRVLVAKSNSSKPHDVSLTTSQGDVTSSGYDKASSHSSETNGVSDILMTPKLLDDGEVSETGASDTKAGGAANIPLGEIQQAVILVQCLLISKSSREAEYERWDMSPYIEAIDAQRLSYFIIRRFCDLLRVRWEASRSRTKERALMMMDKQVQGIYESSPGAADRIRLSYEVYVPTIPALRKEYGELLIRCGMIGEALKIFEDLELWNNVIDCYCLIEKKAAAVELIKERLCELPNDPRLWCSLGDVTNIDAHYEKALEVSNNKSARAKRSLARSAYNRGDYEESKTLWESSMALNSLFPDGWFALGAAALKAQDTDLALIGFSRAVELDPDNGEAWNNLACLHMMTKSYKKAFIAFKEALKFRRSSWQMWENYSQVSFEIGNLRQALEATKKVLDITNNKRIDAQLLERIMVEIEAQGSLDPDTTRSLETSHLVELLGKILQQIVRGGGGENIWGLYARWHKLKGDLTMCSEALLKHVRFYQGADLWNNRDKFKKFANASLQLCEVYMKIASSTGSRRELNSAEMHLRSVIKQAVNFSDTDELGDLQACLEEVKKRIEAASLSSNGNICA</sequence>
<feature type="region of interest" description="Disordered" evidence="4">
    <location>
        <begin position="348"/>
        <end position="379"/>
    </location>
</feature>
<dbReference type="InterPro" id="IPR019734">
    <property type="entry name" value="TPR_rpt"/>
</dbReference>
<accession>A0AA41V9C9</accession>
<dbReference type="Gene3D" id="1.25.40.10">
    <property type="entry name" value="Tetratricopeptide repeat domain"/>
    <property type="match status" value="1"/>
</dbReference>
<keyword evidence="6" id="KW-1185">Reference proteome</keyword>
<organism evidence="5 6">
    <name type="scientific">Papaver nudicaule</name>
    <name type="common">Iceland poppy</name>
    <dbReference type="NCBI Taxonomy" id="74823"/>
    <lineage>
        <taxon>Eukaryota</taxon>
        <taxon>Viridiplantae</taxon>
        <taxon>Streptophyta</taxon>
        <taxon>Embryophyta</taxon>
        <taxon>Tracheophyta</taxon>
        <taxon>Spermatophyta</taxon>
        <taxon>Magnoliopsida</taxon>
        <taxon>Ranunculales</taxon>
        <taxon>Papaveraceae</taxon>
        <taxon>Papaveroideae</taxon>
        <taxon>Papaver</taxon>
    </lineage>
</organism>
<evidence type="ECO:0000313" key="6">
    <source>
        <dbReference type="Proteomes" id="UP001177140"/>
    </source>
</evidence>
<feature type="repeat" description="TPR" evidence="3">
    <location>
        <begin position="671"/>
        <end position="704"/>
    </location>
</feature>
<comment type="caution">
    <text evidence="5">The sequence shown here is derived from an EMBL/GenBank/DDBJ whole genome shotgun (WGS) entry which is preliminary data.</text>
</comment>
<dbReference type="SMART" id="SM00028">
    <property type="entry name" value="TPR"/>
    <property type="match status" value="5"/>
</dbReference>
<evidence type="ECO:0000313" key="5">
    <source>
        <dbReference type="EMBL" id="MCL7035749.1"/>
    </source>
</evidence>
<feature type="region of interest" description="Disordered" evidence="4">
    <location>
        <begin position="24"/>
        <end position="49"/>
    </location>
</feature>